<evidence type="ECO:0000256" key="1">
    <source>
        <dbReference type="ARBA" id="ARBA00022737"/>
    </source>
</evidence>
<gene>
    <name evidence="3" type="ORF">K435DRAFT_567420</name>
</gene>
<dbReference type="InterPro" id="IPR027417">
    <property type="entry name" value="P-loop_NTPase"/>
</dbReference>
<dbReference type="InterPro" id="IPR056884">
    <property type="entry name" value="NPHP3-like_N"/>
</dbReference>
<dbReference type="PANTHER" id="PTHR10039">
    <property type="entry name" value="AMELOGENIN"/>
    <property type="match status" value="1"/>
</dbReference>
<organism evidence="3 4">
    <name type="scientific">Dendrothele bispora (strain CBS 962.96)</name>
    <dbReference type="NCBI Taxonomy" id="1314807"/>
    <lineage>
        <taxon>Eukaryota</taxon>
        <taxon>Fungi</taxon>
        <taxon>Dikarya</taxon>
        <taxon>Basidiomycota</taxon>
        <taxon>Agaricomycotina</taxon>
        <taxon>Agaricomycetes</taxon>
        <taxon>Agaricomycetidae</taxon>
        <taxon>Agaricales</taxon>
        <taxon>Agaricales incertae sedis</taxon>
        <taxon>Dendrothele</taxon>
    </lineage>
</organism>
<accession>A0A4S8MMA3</accession>
<dbReference type="SUPFAM" id="SSF52540">
    <property type="entry name" value="P-loop containing nucleoside triphosphate hydrolases"/>
    <property type="match status" value="1"/>
</dbReference>
<dbReference type="Pfam" id="PF24883">
    <property type="entry name" value="NPHP3_N"/>
    <property type="match status" value="1"/>
</dbReference>
<keyword evidence="1" id="KW-0677">Repeat</keyword>
<feature type="domain" description="Nephrocystin 3-like N-terminal" evidence="2">
    <location>
        <begin position="38"/>
        <end position="211"/>
    </location>
</feature>
<evidence type="ECO:0000313" key="3">
    <source>
        <dbReference type="EMBL" id="THV03374.1"/>
    </source>
</evidence>
<evidence type="ECO:0000259" key="2">
    <source>
        <dbReference type="Pfam" id="PF24883"/>
    </source>
</evidence>
<dbReference type="Proteomes" id="UP000297245">
    <property type="component" value="Unassembled WGS sequence"/>
</dbReference>
<evidence type="ECO:0000313" key="4">
    <source>
        <dbReference type="Proteomes" id="UP000297245"/>
    </source>
</evidence>
<dbReference type="PANTHER" id="PTHR10039:SF14">
    <property type="entry name" value="NACHT DOMAIN-CONTAINING PROTEIN"/>
    <property type="match status" value="1"/>
</dbReference>
<feature type="non-terminal residue" evidence="3">
    <location>
        <position position="292"/>
    </location>
</feature>
<dbReference type="AlphaFoldDB" id="A0A4S8MMA3"/>
<reference evidence="3 4" key="1">
    <citation type="journal article" date="2019" name="Nat. Ecol. Evol.">
        <title>Megaphylogeny resolves global patterns of mushroom evolution.</title>
        <authorList>
            <person name="Varga T."/>
            <person name="Krizsan K."/>
            <person name="Foldi C."/>
            <person name="Dima B."/>
            <person name="Sanchez-Garcia M."/>
            <person name="Sanchez-Ramirez S."/>
            <person name="Szollosi G.J."/>
            <person name="Szarkandi J.G."/>
            <person name="Papp V."/>
            <person name="Albert L."/>
            <person name="Andreopoulos W."/>
            <person name="Angelini C."/>
            <person name="Antonin V."/>
            <person name="Barry K.W."/>
            <person name="Bougher N.L."/>
            <person name="Buchanan P."/>
            <person name="Buyck B."/>
            <person name="Bense V."/>
            <person name="Catcheside P."/>
            <person name="Chovatia M."/>
            <person name="Cooper J."/>
            <person name="Damon W."/>
            <person name="Desjardin D."/>
            <person name="Finy P."/>
            <person name="Geml J."/>
            <person name="Haridas S."/>
            <person name="Hughes K."/>
            <person name="Justo A."/>
            <person name="Karasinski D."/>
            <person name="Kautmanova I."/>
            <person name="Kiss B."/>
            <person name="Kocsube S."/>
            <person name="Kotiranta H."/>
            <person name="LaButti K.M."/>
            <person name="Lechner B.E."/>
            <person name="Liimatainen K."/>
            <person name="Lipzen A."/>
            <person name="Lukacs Z."/>
            <person name="Mihaltcheva S."/>
            <person name="Morgado L.N."/>
            <person name="Niskanen T."/>
            <person name="Noordeloos M.E."/>
            <person name="Ohm R.A."/>
            <person name="Ortiz-Santana B."/>
            <person name="Ovrebo C."/>
            <person name="Racz N."/>
            <person name="Riley R."/>
            <person name="Savchenko A."/>
            <person name="Shiryaev A."/>
            <person name="Soop K."/>
            <person name="Spirin V."/>
            <person name="Szebenyi C."/>
            <person name="Tomsovsky M."/>
            <person name="Tulloss R.E."/>
            <person name="Uehling J."/>
            <person name="Grigoriev I.V."/>
            <person name="Vagvolgyi C."/>
            <person name="Papp T."/>
            <person name="Martin F.M."/>
            <person name="Miettinen O."/>
            <person name="Hibbett D.S."/>
            <person name="Nagy L.G."/>
        </authorList>
    </citation>
    <scope>NUCLEOTIDE SEQUENCE [LARGE SCALE GENOMIC DNA]</scope>
    <source>
        <strain evidence="3 4">CBS 962.96</strain>
    </source>
</reference>
<protein>
    <recommendedName>
        <fullName evidence="2">Nephrocystin 3-like N-terminal domain-containing protein</fullName>
    </recommendedName>
</protein>
<dbReference type="EMBL" id="ML179068">
    <property type="protein sequence ID" value="THV03374.1"/>
    <property type="molecule type" value="Genomic_DNA"/>
</dbReference>
<keyword evidence="4" id="KW-1185">Reference proteome</keyword>
<feature type="non-terminal residue" evidence="3">
    <location>
        <position position="1"/>
    </location>
</feature>
<sequence length="292" mass="33073">LDLLFNTISHVGAFHSSKERFPPPKCYPDTRIDVLQELSHWITSNSWKRFVNHLIHPPGVGKSAICQTLCERFDISRGGEHLIASFFFSRSSPTRNNPKFLFLTIAYCLATFSKDSSLRSAIDTAIKKNPAIFEGSIEAQFHELIVGPLRSISSWRRWRVPKLVVIDGLDECAGSDSQRLILTTILDALVGPESSKLFASGLPLRFLIASRPEPAIKEIFYQPRFYYNSNRIILDDNYAASRDIEIYFHQEFARILEGHGTIPPPWPSPTAIDQLVQRASGQFIYASTVLKY</sequence>
<dbReference type="OrthoDB" id="4760524at2759"/>
<name>A0A4S8MMA3_DENBC</name>
<proteinExistence type="predicted"/>